<evidence type="ECO:0000313" key="2">
    <source>
        <dbReference type="Proteomes" id="UP001446871"/>
    </source>
</evidence>
<name>A0ABR1WKC5_9PEZI</name>
<comment type="caution">
    <text evidence="1">The sequence shown here is derived from an EMBL/GenBank/DDBJ whole genome shotgun (WGS) entry which is preliminary data.</text>
</comment>
<accession>A0ABR1WKC5</accession>
<evidence type="ECO:0000313" key="1">
    <source>
        <dbReference type="EMBL" id="KAK8083956.1"/>
    </source>
</evidence>
<protein>
    <submittedName>
        <fullName evidence="1">Uncharacterized protein</fullName>
    </submittedName>
</protein>
<organism evidence="1 2">
    <name type="scientific">Apiospora saccharicola</name>
    <dbReference type="NCBI Taxonomy" id="335842"/>
    <lineage>
        <taxon>Eukaryota</taxon>
        <taxon>Fungi</taxon>
        <taxon>Dikarya</taxon>
        <taxon>Ascomycota</taxon>
        <taxon>Pezizomycotina</taxon>
        <taxon>Sordariomycetes</taxon>
        <taxon>Xylariomycetidae</taxon>
        <taxon>Amphisphaeriales</taxon>
        <taxon>Apiosporaceae</taxon>
        <taxon>Apiospora</taxon>
    </lineage>
</organism>
<proteinExistence type="predicted"/>
<dbReference type="Proteomes" id="UP001446871">
    <property type="component" value="Unassembled WGS sequence"/>
</dbReference>
<gene>
    <name evidence="1" type="ORF">PG996_002737</name>
</gene>
<sequence>MAELLGATAASLQIAELLAKAAIRGFRLAQQLKGAPDELLRNSQSLEDFRCFTALANSQQQMKEQLTNQASSIDSSLQAITLGNSSIETKLTDGIISLQSAAEAVKDSVRDSHDDMVTRLRGNELTLSDDSIRHLAAQLVTLTSTAKQQQEVVSRVSSTTHHSGLCPCQRIPISQIFGTIGPFVVLERTLGAHQIGCKYHSGGKRVTNKKWLALGLRSTYGHTWLAAITRLFVSISSSFFRYNTCTRVFGDEEDDIPGFRRISEATKVICQIRNIEPYYIQYYWGTRWFSRSTPTSTYCQQYRKVLLKLYDDLRDDFNASRDWEAVQTQNGKTPLHALTDVMKLLWHEQEEVADLFDALVKLVVDGAFKDDERENQNVWPEDAWFHSNSILGGLFGRGEREMGKAFIPMVCKAYMTVRQKLMEEAKTHFLTSHLEDLGWNDSHFKGQLIDLAALKTYSKLKEAGVTLKKSLWPGTLASIYHDDGMTPEVAEILWACGFREVEGVDNKTMTPLLRKTIWSHFYPPYLEMLLWLLNHGAQNMFFGDSSKATFVHALASKIGLTSRGEIYDDYTHEDLENQLSMILIKAGSLLGFRPRDSCQCFCSRKGCSPIQSLMRREYSPKPLSFFAKQELFDLWHRCCPEILAGALNYSDFCRVELFDRLGLRHTCCKIDESLEFLRPDRDLGKSKRTEDEFLAAKLDIMMSLYEQLASGYAEHFDTFWDTWWKVMGCFVPEALGPRAKRTGPIFSESLEECLRQIRRHTVRSMEIAARVEDAALSWLIERVELGPEF</sequence>
<dbReference type="EMBL" id="JAQQWM010000001">
    <property type="protein sequence ID" value="KAK8083956.1"/>
    <property type="molecule type" value="Genomic_DNA"/>
</dbReference>
<keyword evidence="2" id="KW-1185">Reference proteome</keyword>
<reference evidence="1 2" key="1">
    <citation type="submission" date="2023-01" db="EMBL/GenBank/DDBJ databases">
        <title>Analysis of 21 Apiospora genomes using comparative genomics revels a genus with tremendous synthesis potential of carbohydrate active enzymes and secondary metabolites.</title>
        <authorList>
            <person name="Sorensen T."/>
        </authorList>
    </citation>
    <scope>NUCLEOTIDE SEQUENCE [LARGE SCALE GENOMIC DNA]</scope>
    <source>
        <strain evidence="1 2">CBS 83171</strain>
    </source>
</reference>